<proteinExistence type="predicted"/>
<dbReference type="EMBL" id="DS268409">
    <property type="protein sequence ID" value="EFO95475.1"/>
    <property type="molecule type" value="Genomic_DNA"/>
</dbReference>
<dbReference type="Proteomes" id="UP000008281">
    <property type="component" value="Unassembled WGS sequence"/>
</dbReference>
<protein>
    <submittedName>
        <fullName evidence="2">Uncharacterized protein</fullName>
    </submittedName>
</protein>
<gene>
    <name evidence="2" type="ORF">CRE_09325</name>
</gene>
<accession>E3LI58</accession>
<feature type="coiled-coil region" evidence="1">
    <location>
        <begin position="13"/>
        <end position="121"/>
    </location>
</feature>
<sequence length="246" mass="29124">MEVSHQIALESEIAALTNQLIEKTTEIEELEKTQGNLLLKLEDYEQTVRNLLEIRDETQKKYDKETTELKETIRIKKEENEGLQRKYKETEGCSSFQTLQILSLEKQLWSATSEYIKLEKELFKKLGPEVKPKKKEQKDQSTEYFVPMTDAPSSSSSDKFAEFYKTLICDQPADKKEKGQLEEMKERLVEVQLKHERVVYAMDARIRLLIEENEKNQAIWDNKMEEYEELIDVHDMLLKECFNRML</sequence>
<evidence type="ECO:0000313" key="2">
    <source>
        <dbReference type="EMBL" id="EFO95475.1"/>
    </source>
</evidence>
<keyword evidence="3" id="KW-1185">Reference proteome</keyword>
<dbReference type="HOGENOM" id="CLU_1129975_0_0_1"/>
<organism evidence="3">
    <name type="scientific">Caenorhabditis remanei</name>
    <name type="common">Caenorhabditis vulgaris</name>
    <dbReference type="NCBI Taxonomy" id="31234"/>
    <lineage>
        <taxon>Eukaryota</taxon>
        <taxon>Metazoa</taxon>
        <taxon>Ecdysozoa</taxon>
        <taxon>Nematoda</taxon>
        <taxon>Chromadorea</taxon>
        <taxon>Rhabditida</taxon>
        <taxon>Rhabditina</taxon>
        <taxon>Rhabditomorpha</taxon>
        <taxon>Rhabditoidea</taxon>
        <taxon>Rhabditidae</taxon>
        <taxon>Peloderinae</taxon>
        <taxon>Caenorhabditis</taxon>
    </lineage>
</organism>
<name>E3LI58_CAERE</name>
<evidence type="ECO:0000256" key="1">
    <source>
        <dbReference type="SAM" id="Coils"/>
    </source>
</evidence>
<dbReference type="InParanoid" id="E3LI58"/>
<evidence type="ECO:0000313" key="3">
    <source>
        <dbReference type="Proteomes" id="UP000008281"/>
    </source>
</evidence>
<reference evidence="2" key="1">
    <citation type="submission" date="2007-07" db="EMBL/GenBank/DDBJ databases">
        <title>PCAP assembly of the Caenorhabditis remanei genome.</title>
        <authorList>
            <consortium name="The Caenorhabditis remanei Sequencing Consortium"/>
            <person name="Wilson R.K."/>
        </authorList>
    </citation>
    <scope>NUCLEOTIDE SEQUENCE [LARGE SCALE GENOMIC DNA]</scope>
    <source>
        <strain evidence="2">PB4641</strain>
    </source>
</reference>
<keyword evidence="1" id="KW-0175">Coiled coil</keyword>
<dbReference type="AlphaFoldDB" id="E3LI58"/>